<dbReference type="PROSITE" id="PS51284">
    <property type="entry name" value="DOC"/>
    <property type="match status" value="1"/>
</dbReference>
<evidence type="ECO:0000259" key="7">
    <source>
        <dbReference type="PROSITE" id="PS51284"/>
    </source>
</evidence>
<dbReference type="GO" id="GO:0070979">
    <property type="term" value="P:protein K11-linked ubiquitination"/>
    <property type="evidence" value="ECO:0007669"/>
    <property type="project" value="TreeGrafter"/>
</dbReference>
<dbReference type="FunFam" id="2.60.120.260:FF:000132">
    <property type="entry name" value="Anaphase promoting complex subunit 10"/>
    <property type="match status" value="1"/>
</dbReference>
<sequence>MAFFRTNKIHKKGNSKCSHKLERHILSGPLEGGQSLESGEEEGDESYEVGAKDGWDPCAGSKKEETNERRGKADDEEGDAESHSSGTTANSDENDDNTENVTNVQCESIAQYLDGDFLWSVINALNEGQKKSPAVRLRGGDEHAEQGMHNKMPQIYISKKYIDVGCLAAWKLSSSKSKSDTKKLKDNNVNTYWQSSGIGPHTITIQFFKLTKISKIYLLFNYLLDESYTPYEISIKVGNDENRLDVLCTTFCDVNKHPVDEPFWFVIDLAKFQLLSYLYNYKMSTFKRSNFIYCRYLQICVMSSQHYGRDTRIRQVKIFGPTYPFYKHDKSLIL</sequence>
<evidence type="ECO:0000256" key="6">
    <source>
        <dbReference type="SAM" id="MobiDB-lite"/>
    </source>
</evidence>
<evidence type="ECO:0000256" key="5">
    <source>
        <dbReference type="ARBA" id="ARBA00023306"/>
    </source>
</evidence>
<dbReference type="PANTHER" id="PTHR12936:SF0">
    <property type="entry name" value="ANAPHASE-PROMOTING COMPLEX SUBUNIT 10"/>
    <property type="match status" value="1"/>
</dbReference>
<evidence type="ECO:0000313" key="9">
    <source>
        <dbReference type="Proteomes" id="UP000053562"/>
    </source>
</evidence>
<dbReference type="AlphaFoldDB" id="A0A0J9S5D9"/>
<feature type="compositionally biased region" description="Basic and acidic residues" evidence="6">
    <location>
        <begin position="50"/>
        <end position="73"/>
    </location>
</feature>
<evidence type="ECO:0000256" key="1">
    <source>
        <dbReference type="ARBA" id="ARBA00006762"/>
    </source>
</evidence>
<dbReference type="EMBL" id="KQ234376">
    <property type="protein sequence ID" value="KMZ78095.1"/>
    <property type="molecule type" value="Genomic_DNA"/>
</dbReference>
<reference evidence="8 9" key="1">
    <citation type="submission" date="2011-08" db="EMBL/GenBank/DDBJ databases">
        <title>The Genome Sequence of Plasmodium vivax India VII.</title>
        <authorList>
            <consortium name="The Broad Institute Genome Sequencing Platform"/>
            <consortium name="The Broad Institute Genome Sequencing Center for Infectious Disease"/>
            <person name="Neafsey D."/>
            <person name="Carlton J."/>
            <person name="Barnwell J."/>
            <person name="Collins W."/>
            <person name="Escalante A."/>
            <person name="Mullikin J."/>
            <person name="Saul A."/>
            <person name="Guigo R."/>
            <person name="Camara F."/>
            <person name="Young S.K."/>
            <person name="Zeng Q."/>
            <person name="Gargeya S."/>
            <person name="Fitzgerald M."/>
            <person name="Haas B."/>
            <person name="Abouelleil A."/>
            <person name="Alvarado L."/>
            <person name="Arachchi H.M."/>
            <person name="Berlin A."/>
            <person name="Brown A."/>
            <person name="Chapman S.B."/>
            <person name="Chen Z."/>
            <person name="Dunbar C."/>
            <person name="Freedman E."/>
            <person name="Gearin G."/>
            <person name="Gellesch M."/>
            <person name="Goldberg J."/>
            <person name="Griggs A."/>
            <person name="Gujja S."/>
            <person name="Heiman D."/>
            <person name="Howarth C."/>
            <person name="Larson L."/>
            <person name="Lui A."/>
            <person name="MacDonald P.J.P."/>
            <person name="Montmayeur A."/>
            <person name="Murphy C."/>
            <person name="Neiman D."/>
            <person name="Pearson M."/>
            <person name="Priest M."/>
            <person name="Roberts A."/>
            <person name="Saif S."/>
            <person name="Shea T."/>
            <person name="Shenoy N."/>
            <person name="Sisk P."/>
            <person name="Stolte C."/>
            <person name="Sykes S."/>
            <person name="Wortman J."/>
            <person name="Nusbaum C."/>
            <person name="Birren B."/>
        </authorList>
    </citation>
    <scope>NUCLEOTIDE SEQUENCE [LARGE SCALE GENOMIC DNA]</scope>
    <source>
        <strain evidence="8 9">India VII</strain>
    </source>
</reference>
<dbReference type="Proteomes" id="UP000053562">
    <property type="component" value="Unassembled WGS sequence"/>
</dbReference>
<dbReference type="Gene3D" id="2.60.120.260">
    <property type="entry name" value="Galactose-binding domain-like"/>
    <property type="match status" value="1"/>
</dbReference>
<dbReference type="PANTHER" id="PTHR12936">
    <property type="entry name" value="ANAPHASE-PROMOTING COMPLEX 10"/>
    <property type="match status" value="1"/>
</dbReference>
<protein>
    <recommendedName>
        <fullName evidence="7">DOC domain-containing protein</fullName>
    </recommendedName>
</protein>
<keyword evidence="2" id="KW-0132">Cell division</keyword>
<name>A0A0J9S5D9_PLAVI</name>
<dbReference type="GO" id="GO:0005680">
    <property type="term" value="C:anaphase-promoting complex"/>
    <property type="evidence" value="ECO:0007669"/>
    <property type="project" value="InterPro"/>
</dbReference>
<feature type="compositionally biased region" description="Acidic residues" evidence="6">
    <location>
        <begin position="38"/>
        <end position="47"/>
    </location>
</feature>
<accession>A0A0J9S5D9</accession>
<keyword evidence="5" id="KW-0131">Cell cycle</keyword>
<dbReference type="Pfam" id="PF03256">
    <property type="entry name" value="ANAPC10"/>
    <property type="match status" value="1"/>
</dbReference>
<dbReference type="InterPro" id="IPR004939">
    <property type="entry name" value="APC_su10/DOC_dom"/>
</dbReference>
<keyword evidence="3" id="KW-0498">Mitosis</keyword>
<feature type="compositionally biased region" description="Basic residues" evidence="6">
    <location>
        <begin position="7"/>
        <end position="18"/>
    </location>
</feature>
<comment type="similarity">
    <text evidence="1">Belongs to the APC10 family.</text>
</comment>
<dbReference type="InterPro" id="IPR016901">
    <property type="entry name" value="APC10/Doc1"/>
</dbReference>
<dbReference type="OrthoDB" id="24948at2759"/>
<keyword evidence="4" id="KW-0833">Ubl conjugation pathway</keyword>
<evidence type="ECO:0000256" key="4">
    <source>
        <dbReference type="ARBA" id="ARBA00022786"/>
    </source>
</evidence>
<evidence type="ECO:0000256" key="2">
    <source>
        <dbReference type="ARBA" id="ARBA00022618"/>
    </source>
</evidence>
<dbReference type="SUPFAM" id="SSF49785">
    <property type="entry name" value="Galactose-binding domain-like"/>
    <property type="match status" value="1"/>
</dbReference>
<feature type="compositionally biased region" description="Low complexity" evidence="6">
    <location>
        <begin position="26"/>
        <end position="37"/>
    </location>
</feature>
<gene>
    <name evidence="8" type="ORF">PVIIG_00782</name>
</gene>
<dbReference type="InterPro" id="IPR008979">
    <property type="entry name" value="Galactose-bd-like_sf"/>
</dbReference>
<organism evidence="8 9">
    <name type="scientific">Plasmodium vivax India VII</name>
    <dbReference type="NCBI Taxonomy" id="1077284"/>
    <lineage>
        <taxon>Eukaryota</taxon>
        <taxon>Sar</taxon>
        <taxon>Alveolata</taxon>
        <taxon>Apicomplexa</taxon>
        <taxon>Aconoidasida</taxon>
        <taxon>Haemosporida</taxon>
        <taxon>Plasmodiidae</taxon>
        <taxon>Plasmodium</taxon>
        <taxon>Plasmodium (Plasmodium)</taxon>
    </lineage>
</organism>
<evidence type="ECO:0000256" key="3">
    <source>
        <dbReference type="ARBA" id="ARBA00022776"/>
    </source>
</evidence>
<feature type="domain" description="DOC" evidence="7">
    <location>
        <begin position="140"/>
        <end position="334"/>
    </location>
</feature>
<dbReference type="SMART" id="SM01337">
    <property type="entry name" value="APC10"/>
    <property type="match status" value="1"/>
</dbReference>
<evidence type="ECO:0000313" key="8">
    <source>
        <dbReference type="EMBL" id="KMZ78095.1"/>
    </source>
</evidence>
<dbReference type="GO" id="GO:0031145">
    <property type="term" value="P:anaphase-promoting complex-dependent catabolic process"/>
    <property type="evidence" value="ECO:0007669"/>
    <property type="project" value="InterPro"/>
</dbReference>
<dbReference type="GO" id="GO:0051301">
    <property type="term" value="P:cell division"/>
    <property type="evidence" value="ECO:0007669"/>
    <property type="project" value="UniProtKB-KW"/>
</dbReference>
<feature type="region of interest" description="Disordered" evidence="6">
    <location>
        <begin position="1"/>
        <end position="99"/>
    </location>
</feature>
<proteinExistence type="inferred from homology"/>